<evidence type="ECO:0000313" key="2">
    <source>
        <dbReference type="EMBL" id="TRX98495.1"/>
    </source>
</evidence>
<keyword evidence="3" id="KW-1185">Reference proteome</keyword>
<dbReference type="EMBL" id="VFLP01000002">
    <property type="protein sequence ID" value="TRX98495.1"/>
    <property type="molecule type" value="Genomic_DNA"/>
</dbReference>
<name>A0A553IE66_9PEZI</name>
<dbReference type="OrthoDB" id="4851216at2759"/>
<dbReference type="AlphaFoldDB" id="A0A553IE66"/>
<evidence type="ECO:0000256" key="1">
    <source>
        <dbReference type="SAM" id="MobiDB-lite"/>
    </source>
</evidence>
<comment type="caution">
    <text evidence="2">The sequence shown here is derived from an EMBL/GenBank/DDBJ whole genome shotgun (WGS) entry which is preliminary data.</text>
</comment>
<feature type="region of interest" description="Disordered" evidence="1">
    <location>
        <begin position="90"/>
        <end position="110"/>
    </location>
</feature>
<dbReference type="Proteomes" id="UP000319160">
    <property type="component" value="Unassembled WGS sequence"/>
</dbReference>
<sequence length="110" mass="12539">MASTIKEQLSRVADHIPGLRHRRNEMDEASKPVPTDNLKHRYANPAVLRKTLMEMGFKDKDITIFASESFGLSVKLPRLLTSKETIFKKFEDAKKDQRAPPKGQADEDDD</sequence>
<proteinExistence type="predicted"/>
<accession>A0A553IE66</accession>
<feature type="region of interest" description="Disordered" evidence="1">
    <location>
        <begin position="1"/>
        <end position="38"/>
    </location>
</feature>
<organism evidence="2 3">
    <name type="scientific">Xylaria flabelliformis</name>
    <dbReference type="NCBI Taxonomy" id="2512241"/>
    <lineage>
        <taxon>Eukaryota</taxon>
        <taxon>Fungi</taxon>
        <taxon>Dikarya</taxon>
        <taxon>Ascomycota</taxon>
        <taxon>Pezizomycotina</taxon>
        <taxon>Sordariomycetes</taxon>
        <taxon>Xylariomycetidae</taxon>
        <taxon>Xylariales</taxon>
        <taxon>Xylariaceae</taxon>
        <taxon>Xylaria</taxon>
    </lineage>
</organism>
<protein>
    <submittedName>
        <fullName evidence="2">Uncharacterized protein</fullName>
    </submittedName>
</protein>
<gene>
    <name evidence="2" type="ORF">FHL15_000569</name>
</gene>
<reference evidence="3" key="1">
    <citation type="submission" date="2019-06" db="EMBL/GenBank/DDBJ databases">
        <title>Draft genome sequence of the griseofulvin-producing fungus Xylaria cubensis strain G536.</title>
        <authorList>
            <person name="Mead M.E."/>
            <person name="Raja H.A."/>
            <person name="Steenwyk J.L."/>
            <person name="Knowles S.L."/>
            <person name="Oberlies N.H."/>
            <person name="Rokas A."/>
        </authorList>
    </citation>
    <scope>NUCLEOTIDE SEQUENCE [LARGE SCALE GENOMIC DNA]</scope>
    <source>
        <strain evidence="3">G536</strain>
    </source>
</reference>
<feature type="compositionally biased region" description="Basic and acidic residues" evidence="1">
    <location>
        <begin position="90"/>
        <end position="99"/>
    </location>
</feature>
<evidence type="ECO:0000313" key="3">
    <source>
        <dbReference type="Proteomes" id="UP000319160"/>
    </source>
</evidence>